<dbReference type="OrthoDB" id="9805754at2"/>
<dbReference type="Proteomes" id="UP000190857">
    <property type="component" value="Unassembled WGS sequence"/>
</dbReference>
<dbReference type="EC" id="1.5.1.2" evidence="5 6"/>
<evidence type="ECO:0000259" key="9">
    <source>
        <dbReference type="Pfam" id="PF03807"/>
    </source>
</evidence>
<dbReference type="InterPro" id="IPR036291">
    <property type="entry name" value="NAD(P)-bd_dom_sf"/>
</dbReference>
<evidence type="ECO:0000256" key="6">
    <source>
        <dbReference type="NCBIfam" id="TIGR00112"/>
    </source>
</evidence>
<dbReference type="NCBIfam" id="TIGR00112">
    <property type="entry name" value="proC"/>
    <property type="match status" value="1"/>
</dbReference>
<comment type="function">
    <text evidence="4 5">Catalyzes the reduction of 1-pyrroline-5-carboxylate (PCA) to L-proline.</text>
</comment>
<dbReference type="GO" id="GO:0005737">
    <property type="term" value="C:cytoplasm"/>
    <property type="evidence" value="ECO:0007669"/>
    <property type="project" value="UniProtKB-SubCell"/>
</dbReference>
<protein>
    <recommendedName>
        <fullName evidence="5 6">Pyrroline-5-carboxylate reductase</fullName>
        <shortName evidence="5">P5C reductase</shortName>
        <shortName evidence="5">P5CR</shortName>
        <ecNumber evidence="5 6">1.5.1.2</ecNumber>
    </recommendedName>
    <alternativeName>
        <fullName evidence="5">PCA reductase</fullName>
    </alternativeName>
</protein>
<dbReference type="PROSITE" id="PS00521">
    <property type="entry name" value="P5CR"/>
    <property type="match status" value="1"/>
</dbReference>
<keyword evidence="5 8" id="KW-0028">Amino-acid biosynthesis</keyword>
<organism evidence="11 12">
    <name type="scientific">Okibacterium fritillariae</name>
    <dbReference type="NCBI Taxonomy" id="123320"/>
    <lineage>
        <taxon>Bacteria</taxon>
        <taxon>Bacillati</taxon>
        <taxon>Actinomycetota</taxon>
        <taxon>Actinomycetes</taxon>
        <taxon>Micrococcales</taxon>
        <taxon>Microbacteriaceae</taxon>
        <taxon>Okibacterium</taxon>
    </lineage>
</organism>
<feature type="binding site" evidence="7">
    <location>
        <begin position="12"/>
        <end position="17"/>
    </location>
    <ligand>
        <name>NADP(+)</name>
        <dbReference type="ChEBI" id="CHEBI:58349"/>
    </ligand>
</feature>
<dbReference type="InterPro" id="IPR029036">
    <property type="entry name" value="P5CR_dimer"/>
</dbReference>
<reference evidence="11 12" key="1">
    <citation type="submission" date="2017-02" db="EMBL/GenBank/DDBJ databases">
        <authorList>
            <person name="Peterson S.W."/>
        </authorList>
    </citation>
    <scope>NUCLEOTIDE SEQUENCE [LARGE SCALE GENOMIC DNA]</scope>
    <source>
        <strain evidence="11 12">VKM Ac-2059</strain>
    </source>
</reference>
<evidence type="ECO:0000256" key="4">
    <source>
        <dbReference type="ARBA" id="ARBA00058118"/>
    </source>
</evidence>
<evidence type="ECO:0000256" key="2">
    <source>
        <dbReference type="ARBA" id="ARBA00022857"/>
    </source>
</evidence>
<accession>A0A1T5IP74</accession>
<dbReference type="GO" id="GO:0055129">
    <property type="term" value="P:L-proline biosynthetic process"/>
    <property type="evidence" value="ECO:0007669"/>
    <property type="project" value="UniProtKB-UniRule"/>
</dbReference>
<gene>
    <name evidence="5" type="primary">proC</name>
    <name evidence="11" type="ORF">SAMN06309945_0681</name>
</gene>
<dbReference type="HAMAP" id="MF_01925">
    <property type="entry name" value="P5C_reductase"/>
    <property type="match status" value="1"/>
</dbReference>
<dbReference type="EMBL" id="FUZP01000001">
    <property type="protein sequence ID" value="SKC40910.1"/>
    <property type="molecule type" value="Genomic_DNA"/>
</dbReference>
<evidence type="ECO:0000313" key="12">
    <source>
        <dbReference type="Proteomes" id="UP000190857"/>
    </source>
</evidence>
<dbReference type="RefSeq" id="WP_079726873.1">
    <property type="nucleotide sequence ID" value="NZ_FUZP01000001.1"/>
</dbReference>
<sequence>MTTTTLPSIAILGAGSLGSAILNGLVSPDVRVEGGIVVTNRSVAKARALDDLDGVRSVALEEEPGANREAAAAASIVVIGVKPGMVVDLLHEIRDDLTPGTIVVSVAAGVTIETFEANLPEGVAVIRSMPNTPALVGRAVTGISPGTRSTPEQLALTRELFETVGEVLEVPEDQIDALSTISGSGPAYVFLVMEELVKTAVAKGFTPEQARTMVEGTFRGATELLHESGKTPEELRRQVTSPKGTTERAIAVMQQADFSHIFDEATDAALARARELAG</sequence>
<evidence type="ECO:0000256" key="1">
    <source>
        <dbReference type="ARBA" id="ARBA00005525"/>
    </source>
</evidence>
<evidence type="ECO:0000256" key="3">
    <source>
        <dbReference type="ARBA" id="ARBA00023002"/>
    </source>
</evidence>
<keyword evidence="12" id="KW-1185">Reference proteome</keyword>
<dbReference type="InterPro" id="IPR008927">
    <property type="entry name" value="6-PGluconate_DH-like_C_sf"/>
</dbReference>
<feature type="domain" description="Pyrroline-5-carboxylate reductase catalytic N-terminal" evidence="9">
    <location>
        <begin position="9"/>
        <end position="109"/>
    </location>
</feature>
<keyword evidence="5" id="KW-0963">Cytoplasm</keyword>
<feature type="binding site" evidence="7">
    <location>
        <position position="67"/>
    </location>
    <ligand>
        <name>NADPH</name>
        <dbReference type="ChEBI" id="CHEBI:57783"/>
    </ligand>
</feature>
<dbReference type="Pfam" id="PF14748">
    <property type="entry name" value="P5CR_dimer"/>
    <property type="match status" value="1"/>
</dbReference>
<dbReference type="PANTHER" id="PTHR11645">
    <property type="entry name" value="PYRROLINE-5-CARBOXYLATE REDUCTASE"/>
    <property type="match status" value="1"/>
</dbReference>
<dbReference type="PANTHER" id="PTHR11645:SF0">
    <property type="entry name" value="PYRROLINE-5-CARBOXYLATE REDUCTASE 3"/>
    <property type="match status" value="1"/>
</dbReference>
<dbReference type="AlphaFoldDB" id="A0A1T5IP74"/>
<proteinExistence type="inferred from homology"/>
<keyword evidence="5 8" id="KW-0641">Proline biosynthesis</keyword>
<evidence type="ECO:0000256" key="7">
    <source>
        <dbReference type="PIRSR" id="PIRSR000193-1"/>
    </source>
</evidence>
<dbReference type="SUPFAM" id="SSF51735">
    <property type="entry name" value="NAD(P)-binding Rossmann-fold domains"/>
    <property type="match status" value="1"/>
</dbReference>
<keyword evidence="2 5" id="KW-0521">NADP</keyword>
<feature type="domain" description="Pyrroline-5-carboxylate reductase dimerisation" evidence="10">
    <location>
        <begin position="172"/>
        <end position="276"/>
    </location>
</feature>
<dbReference type="Gene3D" id="3.40.50.720">
    <property type="entry name" value="NAD(P)-binding Rossmann-like Domain"/>
    <property type="match status" value="1"/>
</dbReference>
<comment type="similarity">
    <text evidence="1 5 8">Belongs to the pyrroline-5-carboxylate reductase family.</text>
</comment>
<dbReference type="FunFam" id="1.10.3730.10:FF:000001">
    <property type="entry name" value="Pyrroline-5-carboxylate reductase"/>
    <property type="match status" value="1"/>
</dbReference>
<evidence type="ECO:0000313" key="11">
    <source>
        <dbReference type="EMBL" id="SKC40910.1"/>
    </source>
</evidence>
<evidence type="ECO:0000256" key="5">
    <source>
        <dbReference type="HAMAP-Rule" id="MF_01925"/>
    </source>
</evidence>
<dbReference type="InterPro" id="IPR028939">
    <property type="entry name" value="P5C_Rdtase_cat_N"/>
</dbReference>
<evidence type="ECO:0000259" key="10">
    <source>
        <dbReference type="Pfam" id="PF14748"/>
    </source>
</evidence>
<dbReference type="UniPathway" id="UPA00098">
    <property type="reaction ID" value="UER00361"/>
</dbReference>
<comment type="catalytic activity">
    <reaction evidence="5">
        <text>L-proline + NAD(+) = (S)-1-pyrroline-5-carboxylate + NADH + 2 H(+)</text>
        <dbReference type="Rhea" id="RHEA:14105"/>
        <dbReference type="ChEBI" id="CHEBI:15378"/>
        <dbReference type="ChEBI" id="CHEBI:17388"/>
        <dbReference type="ChEBI" id="CHEBI:57540"/>
        <dbReference type="ChEBI" id="CHEBI:57945"/>
        <dbReference type="ChEBI" id="CHEBI:60039"/>
        <dbReference type="EC" id="1.5.1.2"/>
    </reaction>
</comment>
<dbReference type="GO" id="GO:0004735">
    <property type="term" value="F:pyrroline-5-carboxylate reductase activity"/>
    <property type="evidence" value="ECO:0007669"/>
    <property type="project" value="UniProtKB-UniRule"/>
</dbReference>
<dbReference type="InterPro" id="IPR053790">
    <property type="entry name" value="P5CR-like_CS"/>
</dbReference>
<evidence type="ECO:0000256" key="8">
    <source>
        <dbReference type="RuleBase" id="RU003903"/>
    </source>
</evidence>
<dbReference type="InterPro" id="IPR000304">
    <property type="entry name" value="Pyrroline-COOH_reductase"/>
</dbReference>
<dbReference type="PIRSF" id="PIRSF000193">
    <property type="entry name" value="Pyrrol-5-carb_rd"/>
    <property type="match status" value="1"/>
</dbReference>
<name>A0A1T5IP74_9MICO</name>
<comment type="pathway">
    <text evidence="5 8">Amino-acid biosynthesis; L-proline biosynthesis; L-proline from L-glutamate 5-semialdehyde: step 1/1.</text>
</comment>
<dbReference type="Pfam" id="PF03807">
    <property type="entry name" value="F420_oxidored"/>
    <property type="match status" value="1"/>
</dbReference>
<dbReference type="SUPFAM" id="SSF48179">
    <property type="entry name" value="6-phosphogluconate dehydrogenase C-terminal domain-like"/>
    <property type="match status" value="1"/>
</dbReference>
<comment type="subcellular location">
    <subcellularLocation>
        <location evidence="5">Cytoplasm</location>
    </subcellularLocation>
</comment>
<dbReference type="STRING" id="123320.SAMN06309945_0681"/>
<dbReference type="Gene3D" id="1.10.3730.10">
    <property type="entry name" value="ProC C-terminal domain-like"/>
    <property type="match status" value="1"/>
</dbReference>
<comment type="catalytic activity">
    <reaction evidence="5 8">
        <text>L-proline + NADP(+) = (S)-1-pyrroline-5-carboxylate + NADPH + 2 H(+)</text>
        <dbReference type="Rhea" id="RHEA:14109"/>
        <dbReference type="ChEBI" id="CHEBI:15378"/>
        <dbReference type="ChEBI" id="CHEBI:17388"/>
        <dbReference type="ChEBI" id="CHEBI:57783"/>
        <dbReference type="ChEBI" id="CHEBI:58349"/>
        <dbReference type="ChEBI" id="CHEBI:60039"/>
        <dbReference type="EC" id="1.5.1.2"/>
    </reaction>
</comment>
<keyword evidence="3 5" id="KW-0560">Oxidoreductase</keyword>